<protein>
    <submittedName>
        <fullName evidence="1">Uncharacterized protein</fullName>
    </submittedName>
</protein>
<organism evidence="1 2">
    <name type="scientific">Cyclostephanos tholiformis</name>
    <dbReference type="NCBI Taxonomy" id="382380"/>
    <lineage>
        <taxon>Eukaryota</taxon>
        <taxon>Sar</taxon>
        <taxon>Stramenopiles</taxon>
        <taxon>Ochrophyta</taxon>
        <taxon>Bacillariophyta</taxon>
        <taxon>Coscinodiscophyceae</taxon>
        <taxon>Thalassiosirophycidae</taxon>
        <taxon>Stephanodiscales</taxon>
        <taxon>Stephanodiscaceae</taxon>
        <taxon>Cyclostephanos</taxon>
    </lineage>
</organism>
<proteinExistence type="predicted"/>
<accession>A0ABD3R4Q6</accession>
<gene>
    <name evidence="1" type="ORF">ACHAXA_008373</name>
</gene>
<reference evidence="1 2" key="1">
    <citation type="submission" date="2024-10" db="EMBL/GenBank/DDBJ databases">
        <title>Updated reference genomes for cyclostephanoid diatoms.</title>
        <authorList>
            <person name="Roberts W.R."/>
            <person name="Alverson A.J."/>
        </authorList>
    </citation>
    <scope>NUCLEOTIDE SEQUENCE [LARGE SCALE GENOMIC DNA]</scope>
    <source>
        <strain evidence="1 2">AJA228-03</strain>
    </source>
</reference>
<evidence type="ECO:0000313" key="1">
    <source>
        <dbReference type="EMBL" id="KAL3807739.1"/>
    </source>
</evidence>
<dbReference type="EMBL" id="JALLPB020000589">
    <property type="protein sequence ID" value="KAL3807739.1"/>
    <property type="molecule type" value="Genomic_DNA"/>
</dbReference>
<evidence type="ECO:0000313" key="2">
    <source>
        <dbReference type="Proteomes" id="UP001530377"/>
    </source>
</evidence>
<keyword evidence="2" id="KW-1185">Reference proteome</keyword>
<dbReference type="Proteomes" id="UP001530377">
    <property type="component" value="Unassembled WGS sequence"/>
</dbReference>
<dbReference type="AlphaFoldDB" id="A0ABD3R4Q6"/>
<sequence>MASEDIYLLRFGQYCRYFYDSSLVLRPTSSSSSLTSLQDEKKADDKSIGADLITKKNYCDGKIAIEALDRIIAIRSIVGSIQQQAAFMNELQCSIDNFRHEHALIAERHHATLAECGLLDIDRFIVHSRAHHDCADRNGEDSSSLLQKYAQMRDATRRRAHKISMYHRQNSLFELLLEFQVDDPANPRMNQMHAVQNSISTVKKFVRNYQSNIGSHPFLAGLHRVVKLQMACTDPSHVVRWRFRGSVLMEACRSCHGQDDDHMNYDMAYARDAIKVIFSFLIWIKHVDMECGSYIIPIDEIDSELNDHKSQPTNNEEPEPFLSFEIDKHISNATLRRILLAIPEPKYLDARATGSVEVLDATSNDPESAVNGVVRRQNIDGQEDEQLAWFARIEFCNVL</sequence>
<comment type="caution">
    <text evidence="1">The sequence shown here is derived from an EMBL/GenBank/DDBJ whole genome shotgun (WGS) entry which is preliminary data.</text>
</comment>
<name>A0ABD3R4Q6_9STRA</name>